<organism evidence="5 6">
    <name type="scientific">Chelydra serpentina</name>
    <name type="common">Snapping turtle</name>
    <name type="synonym">Testudo serpentina</name>
    <dbReference type="NCBI Taxonomy" id="8475"/>
    <lineage>
        <taxon>Eukaryota</taxon>
        <taxon>Metazoa</taxon>
        <taxon>Chordata</taxon>
        <taxon>Craniata</taxon>
        <taxon>Vertebrata</taxon>
        <taxon>Euteleostomi</taxon>
        <taxon>Archelosauria</taxon>
        <taxon>Testudinata</taxon>
        <taxon>Testudines</taxon>
        <taxon>Cryptodira</taxon>
        <taxon>Durocryptodira</taxon>
        <taxon>Americhelydia</taxon>
        <taxon>Chelydroidea</taxon>
        <taxon>Chelydridae</taxon>
        <taxon>Chelydra</taxon>
    </lineage>
</organism>
<dbReference type="InterPro" id="IPR036915">
    <property type="entry name" value="Cyclin-like_sf"/>
</dbReference>
<reference evidence="5 6" key="1">
    <citation type="journal article" date="2020" name="G3 (Bethesda)">
        <title>Draft Genome of the Common Snapping Turtle, Chelydra serpentina, a Model for Phenotypic Plasticity in Reptiles.</title>
        <authorList>
            <person name="Das D."/>
            <person name="Singh S.K."/>
            <person name="Bierstedt J."/>
            <person name="Erickson A."/>
            <person name="Galli G.L.J."/>
            <person name="Crossley D.A. 2nd"/>
            <person name="Rhen T."/>
        </authorList>
    </citation>
    <scope>NUCLEOTIDE SEQUENCE [LARGE SCALE GENOMIC DNA]</scope>
    <source>
        <strain evidence="5">KW</strain>
    </source>
</reference>
<dbReference type="FunFam" id="1.10.472.10:FF:000042">
    <property type="entry name" value="FAM58A isoform 1"/>
    <property type="match status" value="1"/>
</dbReference>
<proteinExistence type="inferred from homology"/>
<dbReference type="Gene3D" id="1.10.472.10">
    <property type="entry name" value="Cyclin-like"/>
    <property type="match status" value="1"/>
</dbReference>
<dbReference type="PANTHER" id="PTHR10026">
    <property type="entry name" value="CYCLIN"/>
    <property type="match status" value="1"/>
</dbReference>
<keyword evidence="3" id="KW-0195">Cyclin</keyword>
<dbReference type="CDD" id="cd20535">
    <property type="entry name" value="CYCLIN_CCNM_CCNQ_rpt2"/>
    <property type="match status" value="1"/>
</dbReference>
<dbReference type="InterPro" id="IPR048053">
    <property type="entry name" value="Cyclin-Q_second_cyclin_box"/>
</dbReference>
<gene>
    <name evidence="5" type="primary">FAM58A</name>
    <name evidence="5" type="ORF">G0U57_021081</name>
</gene>
<evidence type="ECO:0000256" key="3">
    <source>
        <dbReference type="ARBA" id="ARBA00023127"/>
    </source>
</evidence>
<dbReference type="AlphaFoldDB" id="A0A8T1RTV4"/>
<dbReference type="Proteomes" id="UP000765507">
    <property type="component" value="Unassembled WGS sequence"/>
</dbReference>
<evidence type="ECO:0000256" key="1">
    <source>
        <dbReference type="ARBA" id="ARBA00010390"/>
    </source>
</evidence>
<evidence type="ECO:0000256" key="2">
    <source>
        <dbReference type="ARBA" id="ARBA00019501"/>
    </source>
</evidence>
<evidence type="ECO:0000313" key="6">
    <source>
        <dbReference type="Proteomes" id="UP000765507"/>
    </source>
</evidence>
<accession>A0A8T1RTV4</accession>
<name>A0A8T1RTV4_CHESE</name>
<dbReference type="SUPFAM" id="SSF47954">
    <property type="entry name" value="Cyclin-like"/>
    <property type="match status" value="1"/>
</dbReference>
<evidence type="ECO:0000313" key="5">
    <source>
        <dbReference type="EMBL" id="KAG6920376.1"/>
    </source>
</evidence>
<keyword evidence="6" id="KW-1185">Reference proteome</keyword>
<dbReference type="InterPro" id="IPR043198">
    <property type="entry name" value="Cyclin/Ssn8"/>
</dbReference>
<sequence length="121" mass="14000">MLRVLGFRVSFRHPHKYLLHYLLSLRPWLNRHGWERSPVSAAAWALLRDSYHGGLCVRYPPQHVAVAVLQLALDCYGLEVPAHAQAQKPWWQVFSEDLSKAQIDQIILDLIQIYTLDAEIC</sequence>
<dbReference type="GO" id="GO:0016538">
    <property type="term" value="F:cyclin-dependent protein serine/threonine kinase regulator activity"/>
    <property type="evidence" value="ECO:0007669"/>
    <property type="project" value="InterPro"/>
</dbReference>
<dbReference type="GO" id="GO:0006357">
    <property type="term" value="P:regulation of transcription by RNA polymerase II"/>
    <property type="evidence" value="ECO:0007669"/>
    <property type="project" value="InterPro"/>
</dbReference>
<dbReference type="EMBL" id="JAHGAV010009211">
    <property type="protein sequence ID" value="KAG6920376.1"/>
    <property type="molecule type" value="Genomic_DNA"/>
</dbReference>
<comment type="caution">
    <text evidence="5">The sequence shown here is derived from an EMBL/GenBank/DDBJ whole genome shotgun (WGS) entry which is preliminary data.</text>
</comment>
<protein>
    <recommendedName>
        <fullName evidence="2">Cyclin-Q</fullName>
    </recommendedName>
    <alternativeName>
        <fullName evidence="4">Cyclin-related protein FAM58A</fullName>
    </alternativeName>
</protein>
<comment type="similarity">
    <text evidence="1">Belongs to the cyclin family. Cyclin-like FAM58 subfamily.</text>
</comment>
<evidence type="ECO:0000256" key="4">
    <source>
        <dbReference type="ARBA" id="ARBA00032419"/>
    </source>
</evidence>